<evidence type="ECO:0000313" key="2">
    <source>
        <dbReference type="EMBL" id="AKZ57073.1"/>
    </source>
</evidence>
<gene>
    <name evidence="2" type="ORF">SAM23877_4028</name>
</gene>
<dbReference type="EMBL" id="CP012382">
    <property type="protein sequence ID" value="AKZ57073.1"/>
    <property type="molecule type" value="Genomic_DNA"/>
</dbReference>
<accession>A0A0K2AVS6</accession>
<evidence type="ECO:0000256" key="1">
    <source>
        <dbReference type="SAM" id="MobiDB-lite"/>
    </source>
</evidence>
<organism evidence="2 3">
    <name type="scientific">Streptomyces ambofaciens (strain ATCC 23877 / 3486 / DSM 40053 / JCM 4204 / NBRC 12836 / NRRL B-2516)</name>
    <dbReference type="NCBI Taxonomy" id="278992"/>
    <lineage>
        <taxon>Bacteria</taxon>
        <taxon>Bacillati</taxon>
        <taxon>Actinomycetota</taxon>
        <taxon>Actinomycetes</taxon>
        <taxon>Kitasatosporales</taxon>
        <taxon>Streptomycetaceae</taxon>
        <taxon>Streptomyces</taxon>
    </lineage>
</organism>
<dbReference type="Pfam" id="PF14390">
    <property type="entry name" value="DUF4420"/>
    <property type="match status" value="1"/>
</dbReference>
<dbReference type="Proteomes" id="UP000061018">
    <property type="component" value="Chromosome"/>
</dbReference>
<feature type="region of interest" description="Disordered" evidence="1">
    <location>
        <begin position="1"/>
        <end position="25"/>
    </location>
</feature>
<dbReference type="KEGG" id="samb:SAM23877_4028"/>
<evidence type="ECO:0000313" key="3">
    <source>
        <dbReference type="Proteomes" id="UP000061018"/>
    </source>
</evidence>
<name>A0A0K2AVS6_STRA7</name>
<protein>
    <recommendedName>
        <fullName evidence="4">PD-(D/E)XK motif protein</fullName>
    </recommendedName>
</protein>
<proteinExistence type="predicted"/>
<reference evidence="3" key="1">
    <citation type="journal article" date="2015" name="J. Biotechnol.">
        <title>Complete genome sequence of Streptomyces ambofaciens ATCC 23877, the spiramycin producer.</title>
        <authorList>
            <person name="Thibessard A."/>
            <person name="Haas D."/>
            <person name="Gerbaud C."/>
            <person name="Aigle B."/>
            <person name="Lautru S."/>
            <person name="Pernodet J.L."/>
            <person name="Leblond P."/>
        </authorList>
    </citation>
    <scope>NUCLEOTIDE SEQUENCE [LARGE SCALE GENOMIC DNA]</scope>
    <source>
        <strain evidence="3">ATCC 23877 / 3486 / DSM 40053 / JCM 4204 / NBRC 12836 / NRRL B-2516</strain>
    </source>
</reference>
<sequence>MTVTEDEWRELESPQDAPGRSSLRLHPESPLDIFLSVSHPGRQRMLVLRADARSADPIVRTVGRLPKAAGIEMNLSAVSRVEYELQVILTADGLREVFNPLVTDVAETAKSAPAAAEALAAAVDRFERWQDLLRAVSRDGLSAESRRGLYGELLVLGDVLLASLGQSEAVEAWTGPTGTNQDFQLSGLAIETKASVAKRPRSIRIASERQLDGTGTPALLLALANLDERRGGSGESLNMRVEDIRQQLTSPATRARFDGRLVQVGYLPGHHDLYEEPRYTLRELRFWHVREGFPRLVESDLPEGVGDCTYHVSTSGLDAYRATADEVKELIGGSHG</sequence>
<dbReference type="InterPro" id="IPR025534">
    <property type="entry name" value="DUF4420"/>
</dbReference>
<evidence type="ECO:0008006" key="4">
    <source>
        <dbReference type="Google" id="ProtNLM"/>
    </source>
</evidence>
<dbReference type="AlphaFoldDB" id="A0A0K2AVS6"/>
<dbReference type="RefSeq" id="WP_053134591.1">
    <property type="nucleotide sequence ID" value="NZ_CP012382.1"/>
</dbReference>